<feature type="transmembrane region" description="Helical" evidence="4">
    <location>
        <begin position="12"/>
        <end position="33"/>
    </location>
</feature>
<accession>A0A512JSA5</accession>
<evidence type="ECO:0000259" key="5">
    <source>
        <dbReference type="PROSITE" id="PS50111"/>
    </source>
</evidence>
<dbReference type="Pfam" id="PF00672">
    <property type="entry name" value="HAMP"/>
    <property type="match status" value="1"/>
</dbReference>
<evidence type="ECO:0000256" key="2">
    <source>
        <dbReference type="ARBA" id="ARBA00029447"/>
    </source>
</evidence>
<dbReference type="InterPro" id="IPR004089">
    <property type="entry name" value="MCPsignal_dom"/>
</dbReference>
<proteinExistence type="inferred from homology"/>
<dbReference type="InterPro" id="IPR024478">
    <property type="entry name" value="HlyB_4HB_MCP"/>
</dbReference>
<dbReference type="RefSeq" id="WP_238258617.1">
    <property type="nucleotide sequence ID" value="NZ_BJZV01000068.1"/>
</dbReference>
<dbReference type="PANTHER" id="PTHR32089">
    <property type="entry name" value="METHYL-ACCEPTING CHEMOTAXIS PROTEIN MCPB"/>
    <property type="match status" value="1"/>
</dbReference>
<protein>
    <submittedName>
        <fullName evidence="7">Methyl-accepting chemotaxis protein</fullName>
    </submittedName>
</protein>
<dbReference type="PANTHER" id="PTHR32089:SF112">
    <property type="entry name" value="LYSOZYME-LIKE PROTEIN-RELATED"/>
    <property type="match status" value="1"/>
</dbReference>
<dbReference type="EMBL" id="BJZV01000068">
    <property type="protein sequence ID" value="GEP12773.1"/>
    <property type="molecule type" value="Genomic_DNA"/>
</dbReference>
<dbReference type="GO" id="GO:0004888">
    <property type="term" value="F:transmembrane signaling receptor activity"/>
    <property type="evidence" value="ECO:0007669"/>
    <property type="project" value="InterPro"/>
</dbReference>
<dbReference type="SUPFAM" id="SSF58104">
    <property type="entry name" value="Methyl-accepting chemotaxis protein (MCP) signaling domain"/>
    <property type="match status" value="1"/>
</dbReference>
<feature type="domain" description="Methyl-accepting transducer" evidence="5">
    <location>
        <begin position="301"/>
        <end position="544"/>
    </location>
</feature>
<reference evidence="7 8" key="1">
    <citation type="submission" date="2019-07" db="EMBL/GenBank/DDBJ databases">
        <title>Whole genome shotgun sequence of Methylobacterium gnaphalii NBRC 107716.</title>
        <authorList>
            <person name="Hosoyama A."/>
            <person name="Uohara A."/>
            <person name="Ohji S."/>
            <person name="Ichikawa N."/>
        </authorList>
    </citation>
    <scope>NUCLEOTIDE SEQUENCE [LARGE SCALE GENOMIC DNA]</scope>
    <source>
        <strain evidence="7 8">NBRC 107716</strain>
    </source>
</reference>
<dbReference type="AlphaFoldDB" id="A0A512JSA5"/>
<keyword evidence="8" id="KW-1185">Reference proteome</keyword>
<dbReference type="GO" id="GO:0006935">
    <property type="term" value="P:chemotaxis"/>
    <property type="evidence" value="ECO:0007669"/>
    <property type="project" value="InterPro"/>
</dbReference>
<organism evidence="7 8">
    <name type="scientific">Methylobacterium gnaphalii</name>
    <dbReference type="NCBI Taxonomy" id="1010610"/>
    <lineage>
        <taxon>Bacteria</taxon>
        <taxon>Pseudomonadati</taxon>
        <taxon>Pseudomonadota</taxon>
        <taxon>Alphaproteobacteria</taxon>
        <taxon>Hyphomicrobiales</taxon>
        <taxon>Methylobacteriaceae</taxon>
        <taxon>Methylobacterium</taxon>
    </lineage>
</organism>
<evidence type="ECO:0000313" key="7">
    <source>
        <dbReference type="EMBL" id="GEP12773.1"/>
    </source>
</evidence>
<evidence type="ECO:0000256" key="3">
    <source>
        <dbReference type="PROSITE-ProRule" id="PRU00284"/>
    </source>
</evidence>
<name>A0A512JSA5_9HYPH</name>
<dbReference type="PROSITE" id="PS50111">
    <property type="entry name" value="CHEMOTAXIS_TRANSDUC_2"/>
    <property type="match status" value="1"/>
</dbReference>
<dbReference type="InterPro" id="IPR003660">
    <property type="entry name" value="HAMP_dom"/>
</dbReference>
<keyword evidence="1 3" id="KW-0807">Transducer</keyword>
<gene>
    <name evidence="7" type="ORF">MGN01_46180</name>
</gene>
<dbReference type="Gene3D" id="6.10.340.10">
    <property type="match status" value="1"/>
</dbReference>
<keyword evidence="4" id="KW-0812">Transmembrane</keyword>
<evidence type="ECO:0000256" key="4">
    <source>
        <dbReference type="SAM" id="Phobius"/>
    </source>
</evidence>
<comment type="caution">
    <text evidence="7">The sequence shown here is derived from an EMBL/GenBank/DDBJ whole genome shotgun (WGS) entry which is preliminary data.</text>
</comment>
<keyword evidence="4" id="KW-1133">Transmembrane helix</keyword>
<dbReference type="Pfam" id="PF00015">
    <property type="entry name" value="MCPsignal"/>
    <property type="match status" value="1"/>
</dbReference>
<dbReference type="GO" id="GO:0016020">
    <property type="term" value="C:membrane"/>
    <property type="evidence" value="ECO:0007669"/>
    <property type="project" value="InterPro"/>
</dbReference>
<dbReference type="Pfam" id="PF12729">
    <property type="entry name" value="4HB_MCP_1"/>
    <property type="match status" value="1"/>
</dbReference>
<dbReference type="Gene3D" id="1.10.287.950">
    <property type="entry name" value="Methyl-accepting chemotaxis protein"/>
    <property type="match status" value="1"/>
</dbReference>
<dbReference type="PROSITE" id="PS50885">
    <property type="entry name" value="HAMP"/>
    <property type="match status" value="1"/>
</dbReference>
<evidence type="ECO:0000259" key="6">
    <source>
        <dbReference type="PROSITE" id="PS50885"/>
    </source>
</evidence>
<sequence length="564" mass="58771">MSKVMNKVSIRTALTVGFASAIIVLMILAGLVFERLSVLEAATDEISYNTMPSIKYAKSLQANIVDVCISVVNHIIYTDSKLDQYEEVALATKIDAVKEVIKLYEPLATLPGERELFDTFLKNWTITLNAIPGIIRLSQSGDKQAATEQNLSTLRPAIKAATEAATAIAALNSRAADEKVGVYEGAVSSLRSATLIVSLGAALLLAAVAGLIVRSITRGIASVVTPMKALAAGDLHADVPHQTEKTEIGTIADSVQVFKEALIRMRLLEEETAQARLDAEEQRRVGMRQMADRFEQAVGGIVSMVSASATELQATAQTMTATATETAIQSTTVAAAAEEASANVGTVAAAAEELGASVQEIGRQVSGSADLAQRAANDADHTAALVQELNAAVSRIGDVAGLISSIAGQTNLLALNATIEAARAGEAGRGFAVVASEVKELASQTARATEEIAGQIAQVQGATGQTVTAIATITARIREIDVVTTTIAAAVEEQSAATREIVRNVAQASAGTSEVTSNIMGLARASEDTGAAASQVLTSAEELSRQSEHLTGEVTRFLTMVRSA</sequence>
<dbReference type="GO" id="GO:0007165">
    <property type="term" value="P:signal transduction"/>
    <property type="evidence" value="ECO:0007669"/>
    <property type="project" value="UniProtKB-KW"/>
</dbReference>
<comment type="similarity">
    <text evidence="2">Belongs to the methyl-accepting chemotaxis (MCP) protein family.</text>
</comment>
<dbReference type="InterPro" id="IPR004090">
    <property type="entry name" value="Chemotax_Me-accpt_rcpt"/>
</dbReference>
<dbReference type="SMART" id="SM00304">
    <property type="entry name" value="HAMP"/>
    <property type="match status" value="2"/>
</dbReference>
<dbReference type="PRINTS" id="PR00260">
    <property type="entry name" value="CHEMTRNSDUCR"/>
</dbReference>
<feature type="transmembrane region" description="Helical" evidence="4">
    <location>
        <begin position="193"/>
        <end position="213"/>
    </location>
</feature>
<evidence type="ECO:0000313" key="8">
    <source>
        <dbReference type="Proteomes" id="UP000321750"/>
    </source>
</evidence>
<dbReference type="Proteomes" id="UP000321750">
    <property type="component" value="Unassembled WGS sequence"/>
</dbReference>
<feature type="domain" description="HAMP" evidence="6">
    <location>
        <begin position="214"/>
        <end position="267"/>
    </location>
</feature>
<keyword evidence="4" id="KW-0472">Membrane</keyword>
<evidence type="ECO:0000256" key="1">
    <source>
        <dbReference type="ARBA" id="ARBA00023224"/>
    </source>
</evidence>
<dbReference type="SMART" id="SM00283">
    <property type="entry name" value="MA"/>
    <property type="match status" value="1"/>
</dbReference>